<accession>A0A059PY19</accession>
<dbReference type="GeneID" id="19686293"/>
<proteinExistence type="predicted"/>
<dbReference type="RefSeq" id="YP_009042772.1">
    <property type="nucleotide sequence ID" value="NC_024358.1"/>
</dbReference>
<evidence type="ECO:0000313" key="2">
    <source>
        <dbReference type="Proteomes" id="UP000027000"/>
    </source>
</evidence>
<protein>
    <submittedName>
        <fullName evidence="1">Uncharacterized protein</fullName>
    </submittedName>
</protein>
<dbReference type="KEGG" id="vg:19686293"/>
<dbReference type="EMBL" id="KF356198">
    <property type="protein sequence ID" value="AGR48529.1"/>
    <property type="molecule type" value="Genomic_DNA"/>
</dbReference>
<reference evidence="1 2" key="1">
    <citation type="journal article" date="2015" name="Virus Res.">
        <title>Unraveling the genome structure of cyanobacterial podovirus A-4L with long direct terminal repeats.</title>
        <authorList>
            <person name="Ou T."/>
            <person name="Liao X.Y."/>
            <person name="Gao X.C."/>
            <person name="Xu X.D."/>
            <person name="Zhang Q.Y."/>
        </authorList>
    </citation>
    <scope>NUCLEOTIDE SEQUENCE [LARGE SCALE GENOMIC DNA]</scope>
</reference>
<dbReference type="SMR" id="A0A059PY19"/>
<name>A0A059PY19_9CAUD</name>
<sequence>MVQRTTPTNDKRMTQLIASLITDYNDGVITASELLRLTQPYIQARSRRNLALPDQLTEALRHAFNSIH</sequence>
<dbReference type="Proteomes" id="UP000027000">
    <property type="component" value="Segment"/>
</dbReference>
<organism evidence="1 2">
    <name type="scientific">Anabaena phage A-4L</name>
    <dbReference type="NCBI Taxonomy" id="1357732"/>
    <lineage>
        <taxon>Viruses</taxon>
        <taxon>Duplodnaviria</taxon>
        <taxon>Heunggongvirae</taxon>
        <taxon>Uroviricota</taxon>
        <taxon>Caudoviricetes</taxon>
        <taxon>Saffermanviridae</taxon>
        <taxon>Kozyakovvirus</taxon>
        <taxon>Kozyakovvirus A4L</taxon>
    </lineage>
</organism>
<keyword evidence="2" id="KW-1185">Reference proteome</keyword>
<evidence type="ECO:0000313" key="1">
    <source>
        <dbReference type="EMBL" id="AGR48529.1"/>
    </source>
</evidence>
<gene>
    <name evidence="1" type="ORF">A4L_02</name>
</gene>